<reference evidence="2" key="1">
    <citation type="submission" date="2023-10" db="EMBL/GenBank/DDBJ databases">
        <title>Genome assembly of Pristionchus species.</title>
        <authorList>
            <person name="Yoshida K."/>
            <person name="Sommer R.J."/>
        </authorList>
    </citation>
    <scope>NUCLEOTIDE SEQUENCE</scope>
    <source>
        <strain evidence="2">RS0144</strain>
    </source>
</reference>
<proteinExistence type="predicted"/>
<evidence type="ECO:0000256" key="1">
    <source>
        <dbReference type="SAM" id="MobiDB-lite"/>
    </source>
</evidence>
<name>A0AAV5U7P9_9BILA</name>
<protein>
    <submittedName>
        <fullName evidence="2">Uncharacterized protein</fullName>
    </submittedName>
</protein>
<keyword evidence="3" id="KW-1185">Reference proteome</keyword>
<evidence type="ECO:0000313" key="2">
    <source>
        <dbReference type="EMBL" id="GMT02488.1"/>
    </source>
</evidence>
<dbReference type="EMBL" id="BTSX01000005">
    <property type="protein sequence ID" value="GMT02488.1"/>
    <property type="molecule type" value="Genomic_DNA"/>
</dbReference>
<comment type="caution">
    <text evidence="2">The sequence shown here is derived from an EMBL/GenBank/DDBJ whole genome shotgun (WGS) entry which is preliminary data.</text>
</comment>
<gene>
    <name evidence="2" type="ORF">PENTCL1PPCAC_24662</name>
</gene>
<organism evidence="2 3">
    <name type="scientific">Pristionchus entomophagus</name>
    <dbReference type="NCBI Taxonomy" id="358040"/>
    <lineage>
        <taxon>Eukaryota</taxon>
        <taxon>Metazoa</taxon>
        <taxon>Ecdysozoa</taxon>
        <taxon>Nematoda</taxon>
        <taxon>Chromadorea</taxon>
        <taxon>Rhabditida</taxon>
        <taxon>Rhabditina</taxon>
        <taxon>Diplogasteromorpha</taxon>
        <taxon>Diplogasteroidea</taxon>
        <taxon>Neodiplogasteridae</taxon>
        <taxon>Pristionchus</taxon>
    </lineage>
</organism>
<dbReference type="Proteomes" id="UP001432027">
    <property type="component" value="Unassembled WGS sequence"/>
</dbReference>
<dbReference type="AlphaFoldDB" id="A0AAV5U7P9"/>
<accession>A0AAV5U7P9</accession>
<evidence type="ECO:0000313" key="3">
    <source>
        <dbReference type="Proteomes" id="UP001432027"/>
    </source>
</evidence>
<sequence length="442" mass="48466">KLIFDLFPSGEPPVKRKRGRPKTISNDSDDEWFSGPSSSASRSLQTALPVTFVVEPGSVDQKTLAELLGIPASLSSSSSSPMDLNSPSAIAAALSAINQARNSNIQISEPPGDLTAGAGGVGVNNNNSGNRLQVGGLVSVFGELATAFNATVARDYEKAAKIVRDVVKSDHAFGADELELIDHVFACVLNTAHYDETMIEVCWEWIHCLEREPRSVDARAIASSQLSVYYAYHTRMPRRADFVETRTTTWNKANESFRYFWRVACAVWRPFELDRIDVLVNWTYLALQFADAVSDEEIRVIETQTASTRAILGKSIVVEHAHQTNERFATVERNLKEIANARIEKRRRASTVSLSRRSERREVVRNGEREREIHMHLSRITSALKVTPPAAAAAAAPSTPAAAAPTAATAAKKTLAGAIDSLISRQQEAQARVKQEVLDLDE</sequence>
<feature type="non-terminal residue" evidence="2">
    <location>
        <position position="1"/>
    </location>
</feature>
<feature type="region of interest" description="Disordered" evidence="1">
    <location>
        <begin position="1"/>
        <end position="41"/>
    </location>
</feature>